<feature type="domain" description="Ribophorin II C-terminal" evidence="15">
    <location>
        <begin position="174"/>
        <end position="271"/>
    </location>
</feature>
<dbReference type="AlphaFoldDB" id="A0A0D7AW68"/>
<evidence type="ECO:0000256" key="7">
    <source>
        <dbReference type="ARBA" id="ARBA00022824"/>
    </source>
</evidence>
<organism evidence="16 17">
    <name type="scientific">Cylindrobasidium torrendii FP15055 ss-10</name>
    <dbReference type="NCBI Taxonomy" id="1314674"/>
    <lineage>
        <taxon>Eukaryota</taxon>
        <taxon>Fungi</taxon>
        <taxon>Dikarya</taxon>
        <taxon>Basidiomycota</taxon>
        <taxon>Agaricomycotina</taxon>
        <taxon>Agaricomycetes</taxon>
        <taxon>Agaricomycetidae</taxon>
        <taxon>Agaricales</taxon>
        <taxon>Marasmiineae</taxon>
        <taxon>Physalacriaceae</taxon>
        <taxon>Cylindrobasidium</taxon>
    </lineage>
</organism>
<dbReference type="InterPro" id="IPR008814">
    <property type="entry name" value="Swp1"/>
</dbReference>
<sequence>MLLLGPLLFLAAAVNAAGITLQSPRLAVTASDGETLRSEPLSLRHKALADVTLNAKDTLKITFQAYDSENSKGFQPQQTFLRFYDRASGEEGIQPLRVTPSGKVKFELNMARPPASLPATTEGAPVTVSLILGHPGFTPLHAPLFDLVLPASQPVPVHPEEHLYHVRPAIEHTFRPDPKQPPRFISAVTAALVFAPWVVLAGLWSTISPKVPRLFSPSIIPFTATLAAFEVLLVWYWVALRLGDVLLYGSVLGLATVFTGKQALSSMARRRLSK</sequence>
<dbReference type="GO" id="GO:0016740">
    <property type="term" value="F:transferase activity"/>
    <property type="evidence" value="ECO:0007669"/>
    <property type="project" value="UniProtKB-KW"/>
</dbReference>
<dbReference type="GO" id="GO:0006487">
    <property type="term" value="P:protein N-linked glycosylation"/>
    <property type="evidence" value="ECO:0007669"/>
    <property type="project" value="TreeGrafter"/>
</dbReference>
<evidence type="ECO:0000256" key="13">
    <source>
        <dbReference type="SAM" id="SignalP"/>
    </source>
</evidence>
<evidence type="ECO:0000256" key="6">
    <source>
        <dbReference type="ARBA" id="ARBA00022729"/>
    </source>
</evidence>
<dbReference type="EMBL" id="KN880923">
    <property type="protein sequence ID" value="KIY61526.1"/>
    <property type="molecule type" value="Genomic_DNA"/>
</dbReference>
<gene>
    <name evidence="16" type="ORF">CYLTODRAFT_405487</name>
</gene>
<evidence type="ECO:0000313" key="17">
    <source>
        <dbReference type="Proteomes" id="UP000054007"/>
    </source>
</evidence>
<evidence type="ECO:0000256" key="2">
    <source>
        <dbReference type="ARBA" id="ARBA00004477"/>
    </source>
</evidence>
<feature type="transmembrane region" description="Helical" evidence="12">
    <location>
        <begin position="184"/>
        <end position="207"/>
    </location>
</feature>
<protein>
    <recommendedName>
        <fullName evidence="11">Ribophorin II</fullName>
    </recommendedName>
    <alternativeName>
        <fullName evidence="10">Ribophorin-2</fullName>
    </alternativeName>
</protein>
<keyword evidence="5 12" id="KW-0812">Transmembrane</keyword>
<evidence type="ECO:0000256" key="11">
    <source>
        <dbReference type="ARBA" id="ARBA00032139"/>
    </source>
</evidence>
<evidence type="ECO:0000256" key="10">
    <source>
        <dbReference type="ARBA" id="ARBA00030078"/>
    </source>
</evidence>
<keyword evidence="16" id="KW-0808">Transferase</keyword>
<proteinExistence type="inferred from homology"/>
<accession>A0A0D7AW68</accession>
<dbReference type="PANTHER" id="PTHR12640">
    <property type="entry name" value="RIBOPHORIN II"/>
    <property type="match status" value="1"/>
</dbReference>
<evidence type="ECO:0000256" key="3">
    <source>
        <dbReference type="ARBA" id="ARBA00004922"/>
    </source>
</evidence>
<dbReference type="Pfam" id="PF23860">
    <property type="entry name" value="Ribophorin_II_3rd"/>
    <property type="match status" value="1"/>
</dbReference>
<comment type="function">
    <text evidence="1">Subunit of the oligosaccharyl transferase (OST) complex that catalyzes the initial transfer of a defined glycan (Glc(3)Man(9)GlcNAc(2) in eukaryotes) from the lipid carrier dolichol-pyrophosphate to an asparagine residue within an Asn-X-Ser/Thr consensus motif in nascent polypeptide chains, the first step in protein N-glycosylation. N-glycosylation occurs cotranslationally and the complex associates with the Sec61 complex at the channel-forming translocon complex that mediates protein translocation across the endoplasmic reticulum (ER). All subunits are required for a maximal enzyme activity.</text>
</comment>
<dbReference type="STRING" id="1314674.A0A0D7AW68"/>
<keyword evidence="6 13" id="KW-0732">Signal</keyword>
<evidence type="ECO:0000313" key="16">
    <source>
        <dbReference type="EMBL" id="KIY61526.1"/>
    </source>
</evidence>
<dbReference type="InterPro" id="IPR055374">
    <property type="entry name" value="Ribophorin_II_3rd"/>
</dbReference>
<feature type="transmembrane region" description="Helical" evidence="12">
    <location>
        <begin position="245"/>
        <end position="264"/>
    </location>
</feature>
<name>A0A0D7AW68_9AGAR</name>
<keyword evidence="7" id="KW-0256">Endoplasmic reticulum</keyword>
<evidence type="ECO:0000256" key="9">
    <source>
        <dbReference type="ARBA" id="ARBA00023136"/>
    </source>
</evidence>
<dbReference type="OrthoDB" id="432292at2759"/>
<evidence type="ECO:0000256" key="1">
    <source>
        <dbReference type="ARBA" id="ARBA00002791"/>
    </source>
</evidence>
<evidence type="ECO:0000256" key="8">
    <source>
        <dbReference type="ARBA" id="ARBA00022989"/>
    </source>
</evidence>
<dbReference type="Proteomes" id="UP000054007">
    <property type="component" value="Unassembled WGS sequence"/>
</dbReference>
<feature type="domain" description="Ribophorin II third" evidence="14">
    <location>
        <begin position="27"/>
        <end position="117"/>
    </location>
</feature>
<keyword evidence="9 12" id="KW-0472">Membrane</keyword>
<comment type="subcellular location">
    <subcellularLocation>
        <location evidence="2">Endoplasmic reticulum membrane</location>
        <topology evidence="2">Multi-pass membrane protein</topology>
    </subcellularLocation>
</comment>
<feature type="chain" id="PRO_5044264981" description="Ribophorin II" evidence="13">
    <location>
        <begin position="17"/>
        <end position="274"/>
    </location>
</feature>
<dbReference type="PANTHER" id="PTHR12640:SF0">
    <property type="entry name" value="DOLICHYL-DIPHOSPHOOLIGOSACCHARIDE--PROTEIN GLYCOSYLTRANSFERASE SUBUNIT 2"/>
    <property type="match status" value="1"/>
</dbReference>
<keyword evidence="8 12" id="KW-1133">Transmembrane helix</keyword>
<evidence type="ECO:0000259" key="15">
    <source>
        <dbReference type="Pfam" id="PF25147"/>
    </source>
</evidence>
<comment type="pathway">
    <text evidence="3">Protein modification; protein glycosylation.</text>
</comment>
<keyword evidence="17" id="KW-1185">Reference proteome</keyword>
<dbReference type="UniPathway" id="UPA00378"/>
<comment type="similarity">
    <text evidence="4">Belongs to the SWP1 family.</text>
</comment>
<dbReference type="InterPro" id="IPR056790">
    <property type="entry name" value="Ribophorin_II_C"/>
</dbReference>
<evidence type="ECO:0000259" key="14">
    <source>
        <dbReference type="Pfam" id="PF23860"/>
    </source>
</evidence>
<dbReference type="GO" id="GO:0008250">
    <property type="term" value="C:oligosaccharyltransferase complex"/>
    <property type="evidence" value="ECO:0007669"/>
    <property type="project" value="InterPro"/>
</dbReference>
<reference evidence="16 17" key="1">
    <citation type="journal article" date="2015" name="Fungal Genet. Biol.">
        <title>Evolution of novel wood decay mechanisms in Agaricales revealed by the genome sequences of Fistulina hepatica and Cylindrobasidium torrendii.</title>
        <authorList>
            <person name="Floudas D."/>
            <person name="Held B.W."/>
            <person name="Riley R."/>
            <person name="Nagy L.G."/>
            <person name="Koehler G."/>
            <person name="Ransdell A.S."/>
            <person name="Younus H."/>
            <person name="Chow J."/>
            <person name="Chiniquy J."/>
            <person name="Lipzen A."/>
            <person name="Tritt A."/>
            <person name="Sun H."/>
            <person name="Haridas S."/>
            <person name="LaButti K."/>
            <person name="Ohm R.A."/>
            <person name="Kues U."/>
            <person name="Blanchette R.A."/>
            <person name="Grigoriev I.V."/>
            <person name="Minto R.E."/>
            <person name="Hibbett D.S."/>
        </authorList>
    </citation>
    <scope>NUCLEOTIDE SEQUENCE [LARGE SCALE GENOMIC DNA]</scope>
    <source>
        <strain evidence="16 17">FP15055 ss-10</strain>
    </source>
</reference>
<evidence type="ECO:0000256" key="12">
    <source>
        <dbReference type="SAM" id="Phobius"/>
    </source>
</evidence>
<evidence type="ECO:0000256" key="4">
    <source>
        <dbReference type="ARBA" id="ARBA00009038"/>
    </source>
</evidence>
<evidence type="ECO:0000256" key="5">
    <source>
        <dbReference type="ARBA" id="ARBA00022692"/>
    </source>
</evidence>
<feature type="transmembrane region" description="Helical" evidence="12">
    <location>
        <begin position="219"/>
        <end position="239"/>
    </location>
</feature>
<dbReference type="Pfam" id="PF25147">
    <property type="entry name" value="Ribophorin_II_C"/>
    <property type="match status" value="1"/>
</dbReference>
<feature type="signal peptide" evidence="13">
    <location>
        <begin position="1"/>
        <end position="16"/>
    </location>
</feature>